<gene>
    <name evidence="5" type="ordered locus">Plav_0763</name>
</gene>
<evidence type="ECO:0000313" key="6">
    <source>
        <dbReference type="Proteomes" id="UP000006377"/>
    </source>
</evidence>
<dbReference type="GO" id="GO:0003677">
    <property type="term" value="F:DNA binding"/>
    <property type="evidence" value="ECO:0007669"/>
    <property type="project" value="UniProtKB-KW"/>
</dbReference>
<evidence type="ECO:0000313" key="5">
    <source>
        <dbReference type="EMBL" id="ABS62386.1"/>
    </source>
</evidence>
<dbReference type="InterPro" id="IPR036388">
    <property type="entry name" value="WH-like_DNA-bd_sf"/>
</dbReference>
<dbReference type="InterPro" id="IPR036390">
    <property type="entry name" value="WH_DNA-bd_sf"/>
</dbReference>
<keyword evidence="3" id="KW-0804">Transcription</keyword>
<evidence type="ECO:0000256" key="3">
    <source>
        <dbReference type="ARBA" id="ARBA00023163"/>
    </source>
</evidence>
<evidence type="ECO:0000259" key="4">
    <source>
        <dbReference type="PROSITE" id="PS50995"/>
    </source>
</evidence>
<keyword evidence="6" id="KW-1185">Reference proteome</keyword>
<dbReference type="RefSeq" id="WP_011995677.1">
    <property type="nucleotide sequence ID" value="NC_009719.1"/>
</dbReference>
<dbReference type="Gene3D" id="1.10.10.10">
    <property type="entry name" value="Winged helix-like DNA-binding domain superfamily/Winged helix DNA-binding domain"/>
    <property type="match status" value="1"/>
</dbReference>
<sequence>MDKRDSTIDEDLDRRLILMARTVVVLFRQFEQIAREMEITIPQYRFLLFLKRGPKRAGELAVEAAIRKPTASGLIADMERRGLIQRTPDKSDGRSVHLTLTRKGLAKHREFETALARYLPSLLDEGNTDAMLDAFEELAYIIDAKRDNAPVDAGDS</sequence>
<dbReference type="EMBL" id="CP000774">
    <property type="protein sequence ID" value="ABS62386.1"/>
    <property type="molecule type" value="Genomic_DNA"/>
</dbReference>
<reference evidence="5 6" key="1">
    <citation type="journal article" date="2011" name="Stand. Genomic Sci.">
        <title>Complete genome sequence of Parvibaculum lavamentivorans type strain (DS-1(T)).</title>
        <authorList>
            <person name="Schleheck D."/>
            <person name="Weiss M."/>
            <person name="Pitluck S."/>
            <person name="Bruce D."/>
            <person name="Land M.L."/>
            <person name="Han S."/>
            <person name="Saunders E."/>
            <person name="Tapia R."/>
            <person name="Detter C."/>
            <person name="Brettin T."/>
            <person name="Han J."/>
            <person name="Woyke T."/>
            <person name="Goodwin L."/>
            <person name="Pennacchio L."/>
            <person name="Nolan M."/>
            <person name="Cook A.M."/>
            <person name="Kjelleberg S."/>
            <person name="Thomas T."/>
        </authorList>
    </citation>
    <scope>NUCLEOTIDE SEQUENCE [LARGE SCALE GENOMIC DNA]</scope>
    <source>
        <strain evidence="6">DS-1 / DSM 13023 / NCIMB 13966</strain>
    </source>
</reference>
<keyword evidence="1" id="KW-0805">Transcription regulation</keyword>
<dbReference type="PANTHER" id="PTHR33164:SF43">
    <property type="entry name" value="HTH-TYPE TRANSCRIPTIONAL REPRESSOR YETL"/>
    <property type="match status" value="1"/>
</dbReference>
<dbReference type="eggNOG" id="COG1846">
    <property type="taxonomic scope" value="Bacteria"/>
</dbReference>
<evidence type="ECO:0000256" key="2">
    <source>
        <dbReference type="ARBA" id="ARBA00023125"/>
    </source>
</evidence>
<dbReference type="Proteomes" id="UP000006377">
    <property type="component" value="Chromosome"/>
</dbReference>
<dbReference type="KEGG" id="pla:Plav_0763"/>
<dbReference type="GO" id="GO:0006950">
    <property type="term" value="P:response to stress"/>
    <property type="evidence" value="ECO:0007669"/>
    <property type="project" value="TreeGrafter"/>
</dbReference>
<dbReference type="PROSITE" id="PS50995">
    <property type="entry name" value="HTH_MARR_2"/>
    <property type="match status" value="1"/>
</dbReference>
<dbReference type="GO" id="GO:0003700">
    <property type="term" value="F:DNA-binding transcription factor activity"/>
    <property type="evidence" value="ECO:0007669"/>
    <property type="project" value="InterPro"/>
</dbReference>
<dbReference type="InterPro" id="IPR023187">
    <property type="entry name" value="Tscrpt_reg_MarR-type_CS"/>
</dbReference>
<dbReference type="STRING" id="402881.Plav_0763"/>
<dbReference type="AlphaFoldDB" id="A7HR53"/>
<evidence type="ECO:0000256" key="1">
    <source>
        <dbReference type="ARBA" id="ARBA00023015"/>
    </source>
</evidence>
<accession>A7HR53</accession>
<dbReference type="InterPro" id="IPR039422">
    <property type="entry name" value="MarR/SlyA-like"/>
</dbReference>
<protein>
    <submittedName>
        <fullName evidence="5">Transcriptional regulator, MarR family</fullName>
    </submittedName>
</protein>
<dbReference type="SUPFAM" id="SSF46785">
    <property type="entry name" value="Winged helix' DNA-binding domain"/>
    <property type="match status" value="1"/>
</dbReference>
<proteinExistence type="predicted"/>
<dbReference type="PROSITE" id="PS01117">
    <property type="entry name" value="HTH_MARR_1"/>
    <property type="match status" value="1"/>
</dbReference>
<dbReference type="SMART" id="SM00347">
    <property type="entry name" value="HTH_MARR"/>
    <property type="match status" value="1"/>
</dbReference>
<dbReference type="InterPro" id="IPR000835">
    <property type="entry name" value="HTH_MarR-typ"/>
</dbReference>
<organism evidence="5 6">
    <name type="scientific">Parvibaculum lavamentivorans (strain DS-1 / DSM 13023 / NCIMB 13966)</name>
    <dbReference type="NCBI Taxonomy" id="402881"/>
    <lineage>
        <taxon>Bacteria</taxon>
        <taxon>Pseudomonadati</taxon>
        <taxon>Pseudomonadota</taxon>
        <taxon>Alphaproteobacteria</taxon>
        <taxon>Hyphomicrobiales</taxon>
        <taxon>Parvibaculaceae</taxon>
        <taxon>Parvibaculum</taxon>
    </lineage>
</organism>
<dbReference type="OrthoDB" id="9807800at2"/>
<dbReference type="HOGENOM" id="CLU_1684891_0_0_5"/>
<name>A7HR53_PARL1</name>
<dbReference type="PANTHER" id="PTHR33164">
    <property type="entry name" value="TRANSCRIPTIONAL REGULATOR, MARR FAMILY"/>
    <property type="match status" value="1"/>
</dbReference>
<feature type="domain" description="HTH marR-type" evidence="4">
    <location>
        <begin position="9"/>
        <end position="147"/>
    </location>
</feature>
<keyword evidence="2" id="KW-0238">DNA-binding</keyword>
<dbReference type="Pfam" id="PF12802">
    <property type="entry name" value="MarR_2"/>
    <property type="match status" value="1"/>
</dbReference>